<evidence type="ECO:0000256" key="9">
    <source>
        <dbReference type="ARBA" id="ARBA00022801"/>
    </source>
</evidence>
<dbReference type="EC" id="2.1.1.37" evidence="1"/>
<organism evidence="15 16">
    <name type="scientific">Nonomuraea ferruginea</name>
    <dbReference type="NCBI Taxonomy" id="46174"/>
    <lineage>
        <taxon>Bacteria</taxon>
        <taxon>Bacillati</taxon>
        <taxon>Actinomycetota</taxon>
        <taxon>Actinomycetes</taxon>
        <taxon>Streptosporangiales</taxon>
        <taxon>Streptosporangiaceae</taxon>
        <taxon>Nonomuraea</taxon>
    </lineage>
</organism>
<keyword evidence="4 12" id="KW-0949">S-adenosyl-L-methionine</keyword>
<evidence type="ECO:0000256" key="10">
    <source>
        <dbReference type="ARBA" id="ARBA00023204"/>
    </source>
</evidence>
<keyword evidence="5" id="KW-0540">Nuclease</keyword>
<keyword evidence="10" id="KW-0234">DNA repair</keyword>
<accession>A0ABT4SU53</accession>
<comment type="caution">
    <text evidence="15">The sequence shown here is derived from an EMBL/GenBank/DDBJ whole genome shotgun (WGS) entry which is preliminary data.</text>
</comment>
<evidence type="ECO:0000256" key="1">
    <source>
        <dbReference type="ARBA" id="ARBA00011975"/>
    </source>
</evidence>
<sequence length="579" mass="64558">MTCSVSLDEPPINSYRTGVLTRKIPPIRYPLRAIDLFCGAGGLTEGFKLAGFEVTFALDKDKDSCETYQLNHPEVRVECGSITDYSPAEIAAMAGGRVDVVIGGPSCQGFSTAGRRSGWVRPEDERNSLWEHMLAVVSELKPRAFLMENVPGMVYWKAGHFGAKILEAFEALGYSVTKDILLSADYGVPQRRRRLFIVGLLGEKEFTFPEPTNMGGWRRDTLHLWEAKRVKNGLERHLTVWDAIGDLPPIGTGPGVPTTNYIEGRSTPFTRIMRGDETELHDHEVTLLSADHLALIHHVPQGGTWRDIPPHLLPERFMGGMRRTDSTNLIGRLDPELPSYTISTQFGNVTSGCFTHPYEDRSLSVREGARLQTFPDRYRFIGSIPSRARQIGNAVPPLLGGVLASAIAQAVGGPKAQVVHKRPVVPRPAKSLPAPHPTDEATRARMQRQGRRDTAPEMRIRGLLEAQGFKFEVDGKPEPGLRRTADILFRQEKIAIFVDGCFWHGCPQHARKTKSNTKWWADKIEKNRERDAHTCETLEAAGWRVIRVWEHEEPGKATERIVDEVLSRRTHGGLAVVVG</sequence>
<dbReference type="InterPro" id="IPR029063">
    <property type="entry name" value="SAM-dependent_MTases_sf"/>
</dbReference>
<dbReference type="PRINTS" id="PR00105">
    <property type="entry name" value="C5METTRFRASE"/>
</dbReference>
<dbReference type="InterPro" id="IPR050390">
    <property type="entry name" value="C5-Methyltransferase"/>
</dbReference>
<comment type="similarity">
    <text evidence="12 13">Belongs to the class I-like SAM-binding methyltransferase superfamily. C5-methyltransferase family.</text>
</comment>
<evidence type="ECO:0000256" key="11">
    <source>
        <dbReference type="ARBA" id="ARBA00029466"/>
    </source>
</evidence>
<dbReference type="PANTHER" id="PTHR10629">
    <property type="entry name" value="CYTOSINE-SPECIFIC METHYLTRANSFERASE"/>
    <property type="match status" value="1"/>
</dbReference>
<keyword evidence="16" id="KW-1185">Reference proteome</keyword>
<dbReference type="CDD" id="cd00221">
    <property type="entry name" value="Vsr"/>
    <property type="match status" value="1"/>
</dbReference>
<dbReference type="InterPro" id="IPR004603">
    <property type="entry name" value="DNA_mismatch_endonuc_vsr"/>
</dbReference>
<dbReference type="InterPro" id="IPR031303">
    <property type="entry name" value="C5_meth_CS"/>
</dbReference>
<dbReference type="RefSeq" id="WP_271275788.1">
    <property type="nucleotide sequence ID" value="NZ_BAABFD010000032.1"/>
</dbReference>
<dbReference type="NCBIfam" id="TIGR00632">
    <property type="entry name" value="vsr"/>
    <property type="match status" value="1"/>
</dbReference>
<evidence type="ECO:0000313" key="15">
    <source>
        <dbReference type="EMBL" id="MDA0640605.1"/>
    </source>
</evidence>
<evidence type="ECO:0000256" key="14">
    <source>
        <dbReference type="SAM" id="MobiDB-lite"/>
    </source>
</evidence>
<dbReference type="InterPro" id="IPR011335">
    <property type="entry name" value="Restrct_endonuc-II-like"/>
</dbReference>
<evidence type="ECO:0000256" key="2">
    <source>
        <dbReference type="ARBA" id="ARBA00022603"/>
    </source>
</evidence>
<feature type="region of interest" description="Disordered" evidence="14">
    <location>
        <begin position="426"/>
        <end position="454"/>
    </location>
</feature>
<comment type="similarity">
    <text evidence="11">Belongs to the Vsr family.</text>
</comment>
<dbReference type="Proteomes" id="UP001212498">
    <property type="component" value="Unassembled WGS sequence"/>
</dbReference>
<evidence type="ECO:0000256" key="6">
    <source>
        <dbReference type="ARBA" id="ARBA00022747"/>
    </source>
</evidence>
<dbReference type="Pfam" id="PF03852">
    <property type="entry name" value="Vsr"/>
    <property type="match status" value="1"/>
</dbReference>
<name>A0ABT4SU53_9ACTN</name>
<evidence type="ECO:0000256" key="13">
    <source>
        <dbReference type="RuleBase" id="RU000416"/>
    </source>
</evidence>
<protein>
    <recommendedName>
        <fullName evidence="1">DNA (cytosine-5-)-methyltransferase</fullName>
        <ecNumber evidence="1">2.1.1.37</ecNumber>
    </recommendedName>
</protein>
<dbReference type="InterPro" id="IPR001525">
    <property type="entry name" value="C5_MeTfrase"/>
</dbReference>
<keyword evidence="9" id="KW-0378">Hydrolase</keyword>
<dbReference type="Gene3D" id="3.40.960.10">
    <property type="entry name" value="VSR Endonuclease"/>
    <property type="match status" value="1"/>
</dbReference>
<dbReference type="Pfam" id="PF00145">
    <property type="entry name" value="DNA_methylase"/>
    <property type="match status" value="1"/>
</dbReference>
<gene>
    <name evidence="15" type="primary">vsr</name>
    <name evidence="15" type="ORF">OUY24_08240</name>
</gene>
<keyword evidence="7 15" id="KW-0255">Endonuclease</keyword>
<dbReference type="NCBIfam" id="TIGR00675">
    <property type="entry name" value="dcm"/>
    <property type="match status" value="1"/>
</dbReference>
<evidence type="ECO:0000256" key="3">
    <source>
        <dbReference type="ARBA" id="ARBA00022679"/>
    </source>
</evidence>
<dbReference type="Gene3D" id="3.90.120.10">
    <property type="entry name" value="DNA Methylase, subunit A, domain 2"/>
    <property type="match status" value="1"/>
</dbReference>
<feature type="active site" evidence="12">
    <location>
        <position position="107"/>
    </location>
</feature>
<dbReference type="SUPFAM" id="SSF52980">
    <property type="entry name" value="Restriction endonuclease-like"/>
    <property type="match status" value="1"/>
</dbReference>
<evidence type="ECO:0000313" key="16">
    <source>
        <dbReference type="Proteomes" id="UP001212498"/>
    </source>
</evidence>
<evidence type="ECO:0000256" key="7">
    <source>
        <dbReference type="ARBA" id="ARBA00022759"/>
    </source>
</evidence>
<evidence type="ECO:0000256" key="4">
    <source>
        <dbReference type="ARBA" id="ARBA00022691"/>
    </source>
</evidence>
<dbReference type="PANTHER" id="PTHR10629:SF52">
    <property type="entry name" value="DNA (CYTOSINE-5)-METHYLTRANSFERASE 1"/>
    <property type="match status" value="1"/>
</dbReference>
<dbReference type="PROSITE" id="PS00095">
    <property type="entry name" value="C5_MTASE_2"/>
    <property type="match status" value="1"/>
</dbReference>
<proteinExistence type="inferred from homology"/>
<evidence type="ECO:0000256" key="12">
    <source>
        <dbReference type="PROSITE-ProRule" id="PRU01016"/>
    </source>
</evidence>
<evidence type="ECO:0000256" key="8">
    <source>
        <dbReference type="ARBA" id="ARBA00022763"/>
    </source>
</evidence>
<dbReference type="GO" id="GO:0004519">
    <property type="term" value="F:endonuclease activity"/>
    <property type="evidence" value="ECO:0007669"/>
    <property type="project" value="UniProtKB-KW"/>
</dbReference>
<evidence type="ECO:0000256" key="5">
    <source>
        <dbReference type="ARBA" id="ARBA00022722"/>
    </source>
</evidence>
<dbReference type="SUPFAM" id="SSF53335">
    <property type="entry name" value="S-adenosyl-L-methionine-dependent methyltransferases"/>
    <property type="match status" value="1"/>
</dbReference>
<dbReference type="PROSITE" id="PS51679">
    <property type="entry name" value="SAM_MT_C5"/>
    <property type="match status" value="1"/>
</dbReference>
<reference evidence="15 16" key="1">
    <citation type="submission" date="2022-11" db="EMBL/GenBank/DDBJ databases">
        <title>Nonomuraea corallina sp. nov., a new species of the genus Nonomuraea isolated from sea side sediment in Thai sea.</title>
        <authorList>
            <person name="Ngamcharungchit C."/>
            <person name="Matsumoto A."/>
            <person name="Suriyachadkun C."/>
            <person name="Panbangred W."/>
            <person name="Inahashi Y."/>
            <person name="Intra B."/>
        </authorList>
    </citation>
    <scope>NUCLEOTIDE SEQUENCE [LARGE SCALE GENOMIC DNA]</scope>
    <source>
        <strain evidence="15 16">DSM 43553</strain>
    </source>
</reference>
<keyword evidence="2 12" id="KW-0489">Methyltransferase</keyword>
<dbReference type="EMBL" id="JAPNUD010000014">
    <property type="protein sequence ID" value="MDA0640605.1"/>
    <property type="molecule type" value="Genomic_DNA"/>
</dbReference>
<dbReference type="Gene3D" id="3.40.50.150">
    <property type="entry name" value="Vaccinia Virus protein VP39"/>
    <property type="match status" value="1"/>
</dbReference>
<keyword evidence="8" id="KW-0227">DNA damage</keyword>
<keyword evidence="3 12" id="KW-0808">Transferase</keyword>
<keyword evidence="6" id="KW-0680">Restriction system</keyword>